<gene>
    <name evidence="6 8" type="primary">rlmF</name>
    <name evidence="8" type="ORF">OFY17_13930</name>
</gene>
<dbReference type="InterPro" id="IPR016909">
    <property type="entry name" value="rRNA_lsu_MeTfrase_F"/>
</dbReference>
<evidence type="ECO:0000313" key="9">
    <source>
        <dbReference type="Proteomes" id="UP001209713"/>
    </source>
</evidence>
<accession>A0ABT2YWL6</accession>
<evidence type="ECO:0000256" key="2">
    <source>
        <dbReference type="ARBA" id="ARBA00022552"/>
    </source>
</evidence>
<dbReference type="CDD" id="cd02440">
    <property type="entry name" value="AdoMet_MTases"/>
    <property type="match status" value="1"/>
</dbReference>
<dbReference type="InterPro" id="IPR010286">
    <property type="entry name" value="METTL16/RlmF"/>
</dbReference>
<keyword evidence="3 6" id="KW-0489">Methyltransferase</keyword>
<dbReference type="PIRSF" id="PIRSF029038">
    <property type="entry name" value="Mtase_YbiN_prd"/>
    <property type="match status" value="1"/>
</dbReference>
<dbReference type="RefSeq" id="WP_263531348.1">
    <property type="nucleotide sequence ID" value="NZ_JAOVZB010000007.1"/>
</dbReference>
<comment type="subcellular location">
    <subcellularLocation>
        <location evidence="6">Cytoplasm</location>
    </subcellularLocation>
</comment>
<feature type="compositionally biased region" description="Basic residues" evidence="7">
    <location>
        <begin position="1"/>
        <end position="13"/>
    </location>
</feature>
<dbReference type="SUPFAM" id="SSF53335">
    <property type="entry name" value="S-adenosyl-L-methionine-dependent methyltransferases"/>
    <property type="match status" value="1"/>
</dbReference>
<dbReference type="HAMAP" id="MF_01848">
    <property type="entry name" value="23SrRNA_methyltr_F"/>
    <property type="match status" value="1"/>
</dbReference>
<dbReference type="Pfam" id="PF05971">
    <property type="entry name" value="Methyltransf_10"/>
    <property type="match status" value="1"/>
</dbReference>
<dbReference type="Gene3D" id="3.40.50.150">
    <property type="entry name" value="Vaccinia Virus protein VP39"/>
    <property type="match status" value="1"/>
</dbReference>
<keyword evidence="5 6" id="KW-0949">S-adenosyl-L-methionine</keyword>
<comment type="function">
    <text evidence="6">Specifically methylates the adenine in position 1618 of 23S rRNA.</text>
</comment>
<protein>
    <recommendedName>
        <fullName evidence="6">Ribosomal RNA large subunit methyltransferase F</fullName>
        <ecNumber evidence="6">2.1.1.181</ecNumber>
    </recommendedName>
    <alternativeName>
        <fullName evidence="6">23S rRNA mA1618 methyltransferase</fullName>
    </alternativeName>
    <alternativeName>
        <fullName evidence="6">rRNA adenine N-6-methyltransferase</fullName>
    </alternativeName>
</protein>
<feature type="region of interest" description="Disordered" evidence="7">
    <location>
        <begin position="1"/>
        <end position="23"/>
    </location>
</feature>
<dbReference type="GO" id="GO:0052907">
    <property type="term" value="F:23S rRNA (adenine(1618)-N(6))-methyltransferase activity"/>
    <property type="evidence" value="ECO:0007669"/>
    <property type="project" value="UniProtKB-EC"/>
</dbReference>
<dbReference type="EC" id="2.1.1.181" evidence="6"/>
<comment type="catalytic activity">
    <reaction evidence="6">
        <text>adenosine(1618) in 23S rRNA + S-adenosyl-L-methionine = N(6)-methyladenosine(1618) in 23S rRNA + S-adenosyl-L-homocysteine + H(+)</text>
        <dbReference type="Rhea" id="RHEA:16497"/>
        <dbReference type="Rhea" id="RHEA-COMP:10229"/>
        <dbReference type="Rhea" id="RHEA-COMP:10231"/>
        <dbReference type="ChEBI" id="CHEBI:15378"/>
        <dbReference type="ChEBI" id="CHEBI:57856"/>
        <dbReference type="ChEBI" id="CHEBI:59789"/>
        <dbReference type="ChEBI" id="CHEBI:74411"/>
        <dbReference type="ChEBI" id="CHEBI:74449"/>
        <dbReference type="EC" id="2.1.1.181"/>
    </reaction>
</comment>
<feature type="compositionally biased region" description="Basic and acidic residues" evidence="7">
    <location>
        <begin position="14"/>
        <end position="23"/>
    </location>
</feature>
<evidence type="ECO:0000256" key="4">
    <source>
        <dbReference type="ARBA" id="ARBA00022679"/>
    </source>
</evidence>
<dbReference type="PANTHER" id="PTHR13393">
    <property type="entry name" value="SAM-DEPENDENT METHYLTRANSFERASE"/>
    <property type="match status" value="1"/>
</dbReference>
<sequence>MISKHKKTQGKRTNKLELHPRNPHNKRYDFDLLADSCPDLANYIKLNQYGNNSIDFSNPDAVKALNRALLNHFYGVAFWDIPSGFLCPPIPGRADYIHYLADLLADSNGGNIPRGKGIKVLDIGVGANCVYPIIGHQEYSWQFVGSDVNPVAIATCDTIIKSNSSLKGAIETRLQTNQNKVFDGIWKEKDRFDITLCNPPFHTSEAAMQSESSRKWRGVKAKQNQSSPPKLNFGGSAAELWCEGGETGFICRMVKESEQYANQCFWFTSLVSRQENLDKIYKALKDIGAKQVKTVSMAQGQKISRFVAWSFLDDSQIDYWKGYYWQS</sequence>
<evidence type="ECO:0000313" key="8">
    <source>
        <dbReference type="EMBL" id="MCV2403964.1"/>
    </source>
</evidence>
<dbReference type="PANTHER" id="PTHR13393:SF0">
    <property type="entry name" value="RNA N6-ADENOSINE-METHYLTRANSFERASE METTL16"/>
    <property type="match status" value="1"/>
</dbReference>
<keyword evidence="4 6" id="KW-0808">Transferase</keyword>
<dbReference type="NCBIfam" id="NF008725">
    <property type="entry name" value="PRK11727.1"/>
    <property type="match status" value="1"/>
</dbReference>
<keyword evidence="9" id="KW-1185">Reference proteome</keyword>
<dbReference type="InterPro" id="IPR029063">
    <property type="entry name" value="SAM-dependent_MTases_sf"/>
</dbReference>
<evidence type="ECO:0000256" key="6">
    <source>
        <dbReference type="HAMAP-Rule" id="MF_01848"/>
    </source>
</evidence>
<name>A0ABT2YWL6_9GAMM</name>
<dbReference type="EMBL" id="JAOVZB010000007">
    <property type="protein sequence ID" value="MCV2403964.1"/>
    <property type="molecule type" value="Genomic_DNA"/>
</dbReference>
<evidence type="ECO:0000256" key="1">
    <source>
        <dbReference type="ARBA" id="ARBA00022490"/>
    </source>
</evidence>
<keyword evidence="2 6" id="KW-0698">rRNA processing</keyword>
<comment type="caution">
    <text evidence="8">The sequence shown here is derived from an EMBL/GenBank/DDBJ whole genome shotgun (WGS) entry which is preliminary data.</text>
</comment>
<evidence type="ECO:0000256" key="7">
    <source>
        <dbReference type="SAM" id="MobiDB-lite"/>
    </source>
</evidence>
<reference evidence="8 9" key="1">
    <citation type="submission" date="2022-10" db="EMBL/GenBank/DDBJ databases">
        <title>Marinomonas transparenta sp. nov. and Marinomonas sargassi sp. nov., isolated from marine alga (Sargassum natans (L.) Gaillon).</title>
        <authorList>
            <person name="Wang Y."/>
        </authorList>
    </citation>
    <scope>NUCLEOTIDE SEQUENCE [LARGE SCALE GENOMIC DNA]</scope>
    <source>
        <strain evidence="8 9">C2222</strain>
    </source>
</reference>
<organism evidence="8 9">
    <name type="scientific">Marinomonas sargassi</name>
    <dbReference type="NCBI Taxonomy" id="2984494"/>
    <lineage>
        <taxon>Bacteria</taxon>
        <taxon>Pseudomonadati</taxon>
        <taxon>Pseudomonadota</taxon>
        <taxon>Gammaproteobacteria</taxon>
        <taxon>Oceanospirillales</taxon>
        <taxon>Oceanospirillaceae</taxon>
        <taxon>Marinomonas</taxon>
    </lineage>
</organism>
<comment type="similarity">
    <text evidence="6">Belongs to the methyltransferase superfamily. METTL16/RlmF family.</text>
</comment>
<keyword evidence="1 6" id="KW-0963">Cytoplasm</keyword>
<evidence type="ECO:0000256" key="5">
    <source>
        <dbReference type="ARBA" id="ARBA00022691"/>
    </source>
</evidence>
<evidence type="ECO:0000256" key="3">
    <source>
        <dbReference type="ARBA" id="ARBA00022603"/>
    </source>
</evidence>
<proteinExistence type="inferred from homology"/>
<dbReference type="Proteomes" id="UP001209713">
    <property type="component" value="Unassembled WGS sequence"/>
</dbReference>